<dbReference type="Proteomes" id="UP000789901">
    <property type="component" value="Unassembled WGS sequence"/>
</dbReference>
<gene>
    <name evidence="2" type="ORF">GMARGA_LOCUS21025</name>
</gene>
<organism evidence="2 3">
    <name type="scientific">Gigaspora margarita</name>
    <dbReference type="NCBI Taxonomy" id="4874"/>
    <lineage>
        <taxon>Eukaryota</taxon>
        <taxon>Fungi</taxon>
        <taxon>Fungi incertae sedis</taxon>
        <taxon>Mucoromycota</taxon>
        <taxon>Glomeromycotina</taxon>
        <taxon>Glomeromycetes</taxon>
        <taxon>Diversisporales</taxon>
        <taxon>Gigasporaceae</taxon>
        <taxon>Gigaspora</taxon>
    </lineage>
</organism>
<evidence type="ECO:0000256" key="1">
    <source>
        <dbReference type="SAM" id="SignalP"/>
    </source>
</evidence>
<dbReference type="EMBL" id="CAJVQB010019022">
    <property type="protein sequence ID" value="CAG8789595.1"/>
    <property type="molecule type" value="Genomic_DNA"/>
</dbReference>
<comment type="caution">
    <text evidence="2">The sequence shown here is derived from an EMBL/GenBank/DDBJ whole genome shotgun (WGS) entry which is preliminary data.</text>
</comment>
<accession>A0ABN7VPD6</accession>
<evidence type="ECO:0000313" key="3">
    <source>
        <dbReference type="Proteomes" id="UP000789901"/>
    </source>
</evidence>
<name>A0ABN7VPD6_GIGMA</name>
<proteinExistence type="predicted"/>
<sequence>LSSFKNPAISLLYLWSLLCVSARKLLLGTIISGIEDSVHIEIGFKFSVNCLAKRRGIAKGFVEFGSVIIERFLY</sequence>
<keyword evidence="3" id="KW-1185">Reference proteome</keyword>
<feature type="signal peptide" evidence="1">
    <location>
        <begin position="1"/>
        <end position="22"/>
    </location>
</feature>
<evidence type="ECO:0000313" key="2">
    <source>
        <dbReference type="EMBL" id="CAG8789595.1"/>
    </source>
</evidence>
<feature type="chain" id="PRO_5046574799" evidence="1">
    <location>
        <begin position="23"/>
        <end position="74"/>
    </location>
</feature>
<reference evidence="2 3" key="1">
    <citation type="submission" date="2021-06" db="EMBL/GenBank/DDBJ databases">
        <authorList>
            <person name="Kallberg Y."/>
            <person name="Tangrot J."/>
            <person name="Rosling A."/>
        </authorList>
    </citation>
    <scope>NUCLEOTIDE SEQUENCE [LARGE SCALE GENOMIC DNA]</scope>
    <source>
        <strain evidence="2 3">120-4 pot B 10/14</strain>
    </source>
</reference>
<feature type="non-terminal residue" evidence="2">
    <location>
        <position position="1"/>
    </location>
</feature>
<protein>
    <submittedName>
        <fullName evidence="2">2010_t:CDS:1</fullName>
    </submittedName>
</protein>
<keyword evidence="1" id="KW-0732">Signal</keyword>